<evidence type="ECO:0000256" key="1">
    <source>
        <dbReference type="SAM" id="MobiDB-lite"/>
    </source>
</evidence>
<evidence type="ECO:0000313" key="2">
    <source>
        <dbReference type="EMBL" id="GAF89773.1"/>
    </source>
</evidence>
<dbReference type="EMBL" id="BARS01019339">
    <property type="protein sequence ID" value="GAF89773.1"/>
    <property type="molecule type" value="Genomic_DNA"/>
</dbReference>
<gene>
    <name evidence="2" type="ORF">S01H1_31350</name>
</gene>
<sequence length="113" mass="13286">MFKKSHSDRLAKKRIYRGWSAADIVNLSVRKAREIVPLIEDTELLKRAAAATHQVEGKHSLRFILSRRIQLLDHPEFEPRTSRPTGKKKRKKNRSMTAREVARMIKEWPERTV</sequence>
<organism evidence="2">
    <name type="scientific">marine sediment metagenome</name>
    <dbReference type="NCBI Taxonomy" id="412755"/>
    <lineage>
        <taxon>unclassified sequences</taxon>
        <taxon>metagenomes</taxon>
        <taxon>ecological metagenomes</taxon>
    </lineage>
</organism>
<name>X0T8D7_9ZZZZ</name>
<feature type="non-terminal residue" evidence="2">
    <location>
        <position position="113"/>
    </location>
</feature>
<dbReference type="AlphaFoldDB" id="X0T8D7"/>
<proteinExistence type="predicted"/>
<feature type="compositionally biased region" description="Basic residues" evidence="1">
    <location>
        <begin position="85"/>
        <end position="94"/>
    </location>
</feature>
<feature type="region of interest" description="Disordered" evidence="1">
    <location>
        <begin position="75"/>
        <end position="100"/>
    </location>
</feature>
<comment type="caution">
    <text evidence="2">The sequence shown here is derived from an EMBL/GenBank/DDBJ whole genome shotgun (WGS) entry which is preliminary data.</text>
</comment>
<protein>
    <submittedName>
        <fullName evidence="2">Uncharacterized protein</fullName>
    </submittedName>
</protein>
<accession>X0T8D7</accession>
<reference evidence="2" key="1">
    <citation type="journal article" date="2014" name="Front. Microbiol.">
        <title>High frequency of phylogenetically diverse reductive dehalogenase-homologous genes in deep subseafloor sedimentary metagenomes.</title>
        <authorList>
            <person name="Kawai M."/>
            <person name="Futagami T."/>
            <person name="Toyoda A."/>
            <person name="Takaki Y."/>
            <person name="Nishi S."/>
            <person name="Hori S."/>
            <person name="Arai W."/>
            <person name="Tsubouchi T."/>
            <person name="Morono Y."/>
            <person name="Uchiyama I."/>
            <person name="Ito T."/>
            <person name="Fujiyama A."/>
            <person name="Inagaki F."/>
            <person name="Takami H."/>
        </authorList>
    </citation>
    <scope>NUCLEOTIDE SEQUENCE</scope>
    <source>
        <strain evidence="2">Expedition CK06-06</strain>
    </source>
</reference>